<protein>
    <submittedName>
        <fullName evidence="2">Putative quinol monooxygenase YgiN</fullName>
        <ecNumber evidence="2">1.-.-.-</ecNumber>
    </submittedName>
</protein>
<dbReference type="OrthoDB" id="287932at2"/>
<dbReference type="PROSITE" id="PS51725">
    <property type="entry name" value="ABM"/>
    <property type="match status" value="1"/>
</dbReference>
<evidence type="ECO:0000313" key="2">
    <source>
        <dbReference type="EMBL" id="TWT43272.1"/>
    </source>
</evidence>
<evidence type="ECO:0000313" key="3">
    <source>
        <dbReference type="Proteomes" id="UP000318995"/>
    </source>
</evidence>
<dbReference type="GO" id="GO:0004497">
    <property type="term" value="F:monooxygenase activity"/>
    <property type="evidence" value="ECO:0007669"/>
    <property type="project" value="UniProtKB-KW"/>
</dbReference>
<accession>A0A5C5W0H3</accession>
<dbReference type="PANTHER" id="PTHR33336:SF3">
    <property type="entry name" value="ABM DOMAIN-CONTAINING PROTEIN"/>
    <property type="match status" value="1"/>
</dbReference>
<dbReference type="InterPro" id="IPR007138">
    <property type="entry name" value="ABM_dom"/>
</dbReference>
<comment type="caution">
    <text evidence="2">The sequence shown here is derived from an EMBL/GenBank/DDBJ whole genome shotgun (WGS) entry which is preliminary data.</text>
</comment>
<dbReference type="PANTHER" id="PTHR33336">
    <property type="entry name" value="QUINOL MONOOXYGENASE YGIN-RELATED"/>
    <property type="match status" value="1"/>
</dbReference>
<keyword evidence="2" id="KW-0560">Oxidoreductase</keyword>
<dbReference type="RefSeq" id="WP_146574263.1">
    <property type="nucleotide sequence ID" value="NZ_SJPH01000004.1"/>
</dbReference>
<name>A0A5C5W0H3_9BACT</name>
<dbReference type="Proteomes" id="UP000318995">
    <property type="component" value="Unassembled WGS sequence"/>
</dbReference>
<dbReference type="Gene3D" id="3.30.70.100">
    <property type="match status" value="1"/>
</dbReference>
<keyword evidence="3" id="KW-1185">Reference proteome</keyword>
<dbReference type="InterPro" id="IPR011008">
    <property type="entry name" value="Dimeric_a/b-barrel"/>
</dbReference>
<proteinExistence type="predicted"/>
<dbReference type="SUPFAM" id="SSF54909">
    <property type="entry name" value="Dimeric alpha+beta barrel"/>
    <property type="match status" value="1"/>
</dbReference>
<sequence length="102" mass="11213">MIHVVATLRIDPARREEFLQAFADLTPLVHAERGCLEYGAAIDEPTPIGAQSLAGDDAVVVIEKWESLAALEAHLVAPHMEAYRERVADMLRDVSLLVLRPA</sequence>
<dbReference type="GO" id="GO:0005829">
    <property type="term" value="C:cytosol"/>
    <property type="evidence" value="ECO:0007669"/>
    <property type="project" value="TreeGrafter"/>
</dbReference>
<dbReference type="InterPro" id="IPR050744">
    <property type="entry name" value="AI-2_Isomerase_LsrG"/>
</dbReference>
<dbReference type="EC" id="1.-.-.-" evidence="2"/>
<reference evidence="2 3" key="1">
    <citation type="submission" date="2019-02" db="EMBL/GenBank/DDBJ databases">
        <title>Deep-cultivation of Planctomycetes and their phenomic and genomic characterization uncovers novel biology.</title>
        <authorList>
            <person name="Wiegand S."/>
            <person name="Jogler M."/>
            <person name="Boedeker C."/>
            <person name="Pinto D."/>
            <person name="Vollmers J."/>
            <person name="Rivas-Marin E."/>
            <person name="Kohn T."/>
            <person name="Peeters S.H."/>
            <person name="Heuer A."/>
            <person name="Rast P."/>
            <person name="Oberbeckmann S."/>
            <person name="Bunk B."/>
            <person name="Jeske O."/>
            <person name="Meyerdierks A."/>
            <person name="Storesund J.E."/>
            <person name="Kallscheuer N."/>
            <person name="Luecker S."/>
            <person name="Lage O.M."/>
            <person name="Pohl T."/>
            <person name="Merkel B.J."/>
            <person name="Hornburger P."/>
            <person name="Mueller R.-W."/>
            <person name="Bruemmer F."/>
            <person name="Labrenz M."/>
            <person name="Spormann A.M."/>
            <person name="Op Den Camp H."/>
            <person name="Overmann J."/>
            <person name="Amann R."/>
            <person name="Jetten M.S.M."/>
            <person name="Mascher T."/>
            <person name="Medema M.H."/>
            <person name="Devos D.P."/>
            <person name="Kaster A.-K."/>
            <person name="Ovreas L."/>
            <person name="Rohde M."/>
            <person name="Galperin M.Y."/>
            <person name="Jogler C."/>
        </authorList>
    </citation>
    <scope>NUCLEOTIDE SEQUENCE [LARGE SCALE GENOMIC DNA]</scope>
    <source>
        <strain evidence="2 3">Pla111</strain>
    </source>
</reference>
<dbReference type="AlphaFoldDB" id="A0A5C5W0H3"/>
<dbReference type="EMBL" id="SJPH01000004">
    <property type="protein sequence ID" value="TWT43272.1"/>
    <property type="molecule type" value="Genomic_DNA"/>
</dbReference>
<feature type="domain" description="ABM" evidence="1">
    <location>
        <begin position="2"/>
        <end position="99"/>
    </location>
</feature>
<evidence type="ECO:0000259" key="1">
    <source>
        <dbReference type="PROSITE" id="PS51725"/>
    </source>
</evidence>
<organism evidence="2 3">
    <name type="scientific">Botrimarina hoheduenensis</name>
    <dbReference type="NCBI Taxonomy" id="2528000"/>
    <lineage>
        <taxon>Bacteria</taxon>
        <taxon>Pseudomonadati</taxon>
        <taxon>Planctomycetota</taxon>
        <taxon>Planctomycetia</taxon>
        <taxon>Pirellulales</taxon>
        <taxon>Lacipirellulaceae</taxon>
        <taxon>Botrimarina</taxon>
    </lineage>
</organism>
<keyword evidence="2" id="KW-0503">Monooxygenase</keyword>
<gene>
    <name evidence="2" type="primary">ygiN</name>
    <name evidence="2" type="ORF">Pla111_22220</name>
</gene>
<dbReference type="Pfam" id="PF03992">
    <property type="entry name" value="ABM"/>
    <property type="match status" value="1"/>
</dbReference>